<dbReference type="Pfam" id="PF00072">
    <property type="entry name" value="Response_reg"/>
    <property type="match status" value="1"/>
</dbReference>
<proteinExistence type="predicted"/>
<feature type="modified residue" description="4-aspartylphosphate" evidence="3">
    <location>
        <position position="59"/>
    </location>
</feature>
<feature type="repeat" description="TPR" evidence="4">
    <location>
        <begin position="290"/>
        <end position="323"/>
    </location>
</feature>
<dbReference type="SMART" id="SM00028">
    <property type="entry name" value="TPR"/>
    <property type="match status" value="4"/>
</dbReference>
<dbReference type="Gene3D" id="1.25.40.10">
    <property type="entry name" value="Tetratricopeptide repeat domain"/>
    <property type="match status" value="2"/>
</dbReference>
<feature type="region of interest" description="Disordered" evidence="5">
    <location>
        <begin position="334"/>
        <end position="361"/>
    </location>
</feature>
<dbReference type="PROSITE" id="PS50005">
    <property type="entry name" value="TPR"/>
    <property type="match status" value="3"/>
</dbReference>
<dbReference type="RefSeq" id="WP_126379020.1">
    <property type="nucleotide sequence ID" value="NZ_AP017378.1"/>
</dbReference>
<dbReference type="KEGG" id="dfl:DFE_1974"/>
<organism evidence="7 8">
    <name type="scientific">Desulfovibrio ferrophilus</name>
    <dbReference type="NCBI Taxonomy" id="241368"/>
    <lineage>
        <taxon>Bacteria</taxon>
        <taxon>Pseudomonadati</taxon>
        <taxon>Thermodesulfobacteriota</taxon>
        <taxon>Desulfovibrionia</taxon>
        <taxon>Desulfovibrionales</taxon>
        <taxon>Desulfovibrionaceae</taxon>
        <taxon>Desulfovibrio</taxon>
    </lineage>
</organism>
<evidence type="ECO:0000256" key="4">
    <source>
        <dbReference type="PROSITE-ProRule" id="PRU00339"/>
    </source>
</evidence>
<feature type="repeat" description="TPR" evidence="4">
    <location>
        <begin position="256"/>
        <end position="289"/>
    </location>
</feature>
<keyword evidence="8" id="KW-1185">Reference proteome</keyword>
<evidence type="ECO:0000259" key="6">
    <source>
        <dbReference type="PROSITE" id="PS50110"/>
    </source>
</evidence>
<feature type="compositionally biased region" description="Basic and acidic residues" evidence="5">
    <location>
        <begin position="351"/>
        <end position="361"/>
    </location>
</feature>
<keyword evidence="3" id="KW-0597">Phosphoprotein</keyword>
<protein>
    <submittedName>
        <fullName evidence="7">Response regulator receiver</fullName>
    </submittedName>
</protein>
<evidence type="ECO:0000313" key="7">
    <source>
        <dbReference type="EMBL" id="BBD08700.1"/>
    </source>
</evidence>
<evidence type="ECO:0000256" key="1">
    <source>
        <dbReference type="ARBA" id="ARBA00022737"/>
    </source>
</evidence>
<accession>A0A2Z6AZS7</accession>
<dbReference type="SUPFAM" id="SSF52172">
    <property type="entry name" value="CheY-like"/>
    <property type="match status" value="1"/>
</dbReference>
<sequence length="361" mass="41317">MDQAHEFKTICVVSGQEDHLRRDKLNIKRLRPKTIMGFSSGGEGAGFLANQDVDCIICDSNLDDMDGCKFMRIIRQMPRHRMTPIIMVTVENQKNAVLDSIAAGCTGYVLRPYSEETLERHLMMAVQLQRFSEIEVEQLKHAQDMVDQGDFDDAIEEFEEILSLQDEAQKYYDMGCDYLIRQKYGKAIISFNKALKINDLFAEAYQGLAEAYKGKGNLDRFKGYLQKAAEVHAQFDRLEQAKTIFIEILKHDTKAPNPYNTLGVRLRRAGDYPGAVRAYRRALEITPKDENIYFNISKAYFYMGERKKAQQDLKLSLDINPHFPEAAKFYKEVTGRPWSPPSGEPISAAQDTKRAETIKDI</sequence>
<feature type="repeat" description="TPR" evidence="4">
    <location>
        <begin position="168"/>
        <end position="201"/>
    </location>
</feature>
<dbReference type="InterPro" id="IPR001789">
    <property type="entry name" value="Sig_transdc_resp-reg_receiver"/>
</dbReference>
<dbReference type="InterPro" id="IPR011990">
    <property type="entry name" value="TPR-like_helical_dom_sf"/>
</dbReference>
<dbReference type="Pfam" id="PF13181">
    <property type="entry name" value="TPR_8"/>
    <property type="match status" value="1"/>
</dbReference>
<keyword evidence="1" id="KW-0677">Repeat</keyword>
<dbReference type="Proteomes" id="UP000269883">
    <property type="component" value="Chromosome"/>
</dbReference>
<dbReference type="PANTHER" id="PTHR44858:SF1">
    <property type="entry name" value="UDP-N-ACETYLGLUCOSAMINE--PEPTIDE N-ACETYLGLUCOSAMINYLTRANSFERASE SPINDLY-RELATED"/>
    <property type="match status" value="1"/>
</dbReference>
<reference evidence="7 8" key="1">
    <citation type="journal article" date="2018" name="Sci. Adv.">
        <title>Multi-heme cytochromes provide a pathway for survival in energy-limited environments.</title>
        <authorList>
            <person name="Deng X."/>
            <person name="Dohmae N."/>
            <person name="Nealson K.H."/>
            <person name="Hashimoto K."/>
            <person name="Okamoto A."/>
        </authorList>
    </citation>
    <scope>NUCLEOTIDE SEQUENCE [LARGE SCALE GENOMIC DNA]</scope>
    <source>
        <strain evidence="7 8">IS5</strain>
    </source>
</reference>
<dbReference type="AlphaFoldDB" id="A0A2Z6AZS7"/>
<evidence type="ECO:0000313" key="8">
    <source>
        <dbReference type="Proteomes" id="UP000269883"/>
    </source>
</evidence>
<dbReference type="EMBL" id="AP017378">
    <property type="protein sequence ID" value="BBD08700.1"/>
    <property type="molecule type" value="Genomic_DNA"/>
</dbReference>
<dbReference type="Gene3D" id="3.40.50.2300">
    <property type="match status" value="1"/>
</dbReference>
<evidence type="ECO:0000256" key="5">
    <source>
        <dbReference type="SAM" id="MobiDB-lite"/>
    </source>
</evidence>
<dbReference type="InterPro" id="IPR019734">
    <property type="entry name" value="TPR_rpt"/>
</dbReference>
<evidence type="ECO:0000256" key="2">
    <source>
        <dbReference type="ARBA" id="ARBA00022803"/>
    </source>
</evidence>
<dbReference type="GO" id="GO:0000160">
    <property type="term" value="P:phosphorelay signal transduction system"/>
    <property type="evidence" value="ECO:0007669"/>
    <property type="project" value="InterPro"/>
</dbReference>
<dbReference type="Pfam" id="PF13414">
    <property type="entry name" value="TPR_11"/>
    <property type="match status" value="1"/>
</dbReference>
<feature type="domain" description="Response regulatory" evidence="6">
    <location>
        <begin position="9"/>
        <end position="126"/>
    </location>
</feature>
<dbReference type="OrthoDB" id="5469454at2"/>
<dbReference type="InterPro" id="IPR011006">
    <property type="entry name" value="CheY-like_superfamily"/>
</dbReference>
<evidence type="ECO:0000256" key="3">
    <source>
        <dbReference type="PROSITE-ProRule" id="PRU00169"/>
    </source>
</evidence>
<dbReference type="SUPFAM" id="SSF48452">
    <property type="entry name" value="TPR-like"/>
    <property type="match status" value="1"/>
</dbReference>
<name>A0A2Z6AZS7_9BACT</name>
<dbReference type="PROSITE" id="PS50110">
    <property type="entry name" value="RESPONSE_REGULATORY"/>
    <property type="match status" value="1"/>
</dbReference>
<gene>
    <name evidence="7" type="ORF">DFE_1974</name>
</gene>
<dbReference type="InterPro" id="IPR050498">
    <property type="entry name" value="Ycf3"/>
</dbReference>
<keyword evidence="2 4" id="KW-0802">TPR repeat</keyword>
<dbReference type="PANTHER" id="PTHR44858">
    <property type="entry name" value="TETRATRICOPEPTIDE REPEAT PROTEIN 6"/>
    <property type="match status" value="1"/>
</dbReference>
<dbReference type="SMART" id="SM00448">
    <property type="entry name" value="REC"/>
    <property type="match status" value="1"/>
</dbReference>